<dbReference type="HOGENOM" id="CLU_468646_0_0_1"/>
<evidence type="ECO:0000256" key="2">
    <source>
        <dbReference type="ARBA" id="ARBA00022741"/>
    </source>
</evidence>
<evidence type="ECO:0000313" key="8">
    <source>
        <dbReference type="JaponicusDB" id="SJAG_03854"/>
    </source>
</evidence>
<keyword evidence="2" id="KW-0547">Nucleotide-binding</keyword>
<dbReference type="Pfam" id="PF00069">
    <property type="entry name" value="Pkinase"/>
    <property type="match status" value="1"/>
</dbReference>
<sequence>MNSTPTSNRYTLISEKSSGYESEKYDSLYHKVHKPIFPPPPLGSKTNSCEFSNPCTPLPKKVNTPTFSTNLRCGIFPRWDTLSSAQKHGSFPTIPLFSKITNASTPLESPKPRTSVPMSTGFLSKYEQKHSAFKDIQGFSSVPPHTPCKKSRHFRIMEPSTPPSPSVAYFHGSLKRSKLDDEMENMDMSEEELELPFLHSNASLDQTSLFDTPTKIRFSSSPLGTSWKDDGDLGSVLSSTTMNSAHLLSAGTVDEFTDDSSDWVERLHEQFAFVYPEHEGEFSKVYRATNSNSQKPDETEVSVVKVTCRRFTSQKDKMRQLREATILQSLYGNEHIIAIRDFWDWHGHLFIETEYCQNGNFATFLEELSIVQPLDSFRLWKVSFQLLMALHAVHDNGFLHLDVKPANIFITRSGDLKLGDFGMATPVPVPAGTDVEGDRVYIAPEVLTNHEYSGAADIFSLGLVLLEAATNVVLPQNGPKWQQLRSADFSQIPWLPVEPPLPSLQRQQHVLREMIYEMLSPDVASRPKASDLLQRPEFDWVKRKAQLGAIVFEPVTSWLD</sequence>
<keyword evidence="3 7" id="KW-0418">Kinase</keyword>
<dbReference type="InterPro" id="IPR050339">
    <property type="entry name" value="CC_SR_Kinase"/>
</dbReference>
<evidence type="ECO:0000313" key="9">
    <source>
        <dbReference type="Proteomes" id="UP000001744"/>
    </source>
</evidence>
<dbReference type="InterPro" id="IPR011009">
    <property type="entry name" value="Kinase-like_dom_sf"/>
</dbReference>
<dbReference type="Gene3D" id="1.10.510.10">
    <property type="entry name" value="Transferase(Phosphotransferase) domain 1"/>
    <property type="match status" value="1"/>
</dbReference>
<keyword evidence="4" id="KW-0067">ATP-binding</keyword>
<dbReference type="GO" id="GO:0005737">
    <property type="term" value="C:cytoplasm"/>
    <property type="evidence" value="ECO:0000318"/>
    <property type="project" value="GO_Central"/>
</dbReference>
<evidence type="ECO:0000256" key="1">
    <source>
        <dbReference type="ARBA" id="ARBA00022679"/>
    </source>
</evidence>
<dbReference type="JaponicusDB" id="SJAG_03854">
    <property type="gene designation" value="mik1"/>
</dbReference>
<dbReference type="InterPro" id="IPR008271">
    <property type="entry name" value="Ser/Thr_kinase_AS"/>
</dbReference>
<keyword evidence="1" id="KW-0808">Transferase</keyword>
<evidence type="ECO:0000313" key="7">
    <source>
        <dbReference type="EMBL" id="EEB08689.1"/>
    </source>
</evidence>
<evidence type="ECO:0000256" key="5">
    <source>
        <dbReference type="ARBA" id="ARBA00037982"/>
    </source>
</evidence>
<dbReference type="InterPro" id="IPR000719">
    <property type="entry name" value="Prot_kinase_dom"/>
</dbReference>
<dbReference type="GO" id="GO:0010972">
    <property type="term" value="P:negative regulation of G2/M transition of mitotic cell cycle"/>
    <property type="evidence" value="ECO:0000318"/>
    <property type="project" value="GO_Central"/>
</dbReference>
<comment type="similarity">
    <text evidence="5">Belongs to the protein kinase superfamily. Ser/Thr protein kinase family. GCN2 subfamily.</text>
</comment>
<dbReference type="GO" id="GO:0004713">
    <property type="term" value="F:protein tyrosine kinase activity"/>
    <property type="evidence" value="ECO:0000318"/>
    <property type="project" value="GO_Central"/>
</dbReference>
<proteinExistence type="inferred from homology"/>
<dbReference type="SUPFAM" id="SSF56112">
    <property type="entry name" value="Protein kinase-like (PK-like)"/>
    <property type="match status" value="1"/>
</dbReference>
<dbReference type="STRING" id="402676.B6K585"/>
<accession>B6K585</accession>
<dbReference type="Gene3D" id="3.30.200.20">
    <property type="entry name" value="Phosphorylase Kinase, domain 1"/>
    <property type="match status" value="1"/>
</dbReference>
<dbReference type="Proteomes" id="UP000001744">
    <property type="component" value="Unassembled WGS sequence"/>
</dbReference>
<dbReference type="OrthoDB" id="5337378at2759"/>
<organism evidence="7 9">
    <name type="scientific">Schizosaccharomyces japonicus (strain yFS275 / FY16936)</name>
    <name type="common">Fission yeast</name>
    <dbReference type="NCBI Taxonomy" id="402676"/>
    <lineage>
        <taxon>Eukaryota</taxon>
        <taxon>Fungi</taxon>
        <taxon>Dikarya</taxon>
        <taxon>Ascomycota</taxon>
        <taxon>Taphrinomycotina</taxon>
        <taxon>Schizosaccharomycetes</taxon>
        <taxon>Schizosaccharomycetales</taxon>
        <taxon>Schizosaccharomycetaceae</taxon>
        <taxon>Schizosaccharomyces</taxon>
    </lineage>
</organism>
<dbReference type="OMA" id="EQPHTPC"/>
<dbReference type="PROSITE" id="PS00108">
    <property type="entry name" value="PROTEIN_KINASE_ST"/>
    <property type="match status" value="1"/>
</dbReference>
<evidence type="ECO:0000259" key="6">
    <source>
        <dbReference type="PROSITE" id="PS50011"/>
    </source>
</evidence>
<dbReference type="GO" id="GO:0005524">
    <property type="term" value="F:ATP binding"/>
    <property type="evidence" value="ECO:0007669"/>
    <property type="project" value="UniProtKB-KW"/>
</dbReference>
<keyword evidence="9" id="KW-1185">Reference proteome</keyword>
<dbReference type="GO" id="GO:0110031">
    <property type="term" value="P:negative regulation of G2/MI transition of meiotic cell cycle"/>
    <property type="evidence" value="ECO:0000318"/>
    <property type="project" value="GO_Central"/>
</dbReference>
<evidence type="ECO:0000256" key="4">
    <source>
        <dbReference type="ARBA" id="ARBA00022840"/>
    </source>
</evidence>
<gene>
    <name evidence="8" type="primary">mik1</name>
    <name evidence="7" type="ORF">SJAG_03854</name>
</gene>
<protein>
    <submittedName>
        <fullName evidence="7">WEE protein kinase Mik1</fullName>
    </submittedName>
</protein>
<dbReference type="AlphaFoldDB" id="B6K585"/>
<reference evidence="7 9" key="1">
    <citation type="journal article" date="2011" name="Science">
        <title>Comparative functional genomics of the fission yeasts.</title>
        <authorList>
            <person name="Rhind N."/>
            <person name="Chen Z."/>
            <person name="Yassour M."/>
            <person name="Thompson D.A."/>
            <person name="Haas B.J."/>
            <person name="Habib N."/>
            <person name="Wapinski I."/>
            <person name="Roy S."/>
            <person name="Lin M.F."/>
            <person name="Heiman D.I."/>
            <person name="Young S.K."/>
            <person name="Furuya K."/>
            <person name="Guo Y."/>
            <person name="Pidoux A."/>
            <person name="Chen H.M."/>
            <person name="Robbertse B."/>
            <person name="Goldberg J.M."/>
            <person name="Aoki K."/>
            <person name="Bayne E.H."/>
            <person name="Berlin A.M."/>
            <person name="Desjardins C.A."/>
            <person name="Dobbs E."/>
            <person name="Dukaj L."/>
            <person name="Fan L."/>
            <person name="FitzGerald M.G."/>
            <person name="French C."/>
            <person name="Gujja S."/>
            <person name="Hansen K."/>
            <person name="Keifenheim D."/>
            <person name="Levin J.Z."/>
            <person name="Mosher R.A."/>
            <person name="Mueller C.A."/>
            <person name="Pfiffner J."/>
            <person name="Priest M."/>
            <person name="Russ C."/>
            <person name="Smialowska A."/>
            <person name="Swoboda P."/>
            <person name="Sykes S.M."/>
            <person name="Vaughn M."/>
            <person name="Vengrova S."/>
            <person name="Yoder R."/>
            <person name="Zeng Q."/>
            <person name="Allshire R."/>
            <person name="Baulcombe D."/>
            <person name="Birren B.W."/>
            <person name="Brown W."/>
            <person name="Ekwall K."/>
            <person name="Kellis M."/>
            <person name="Leatherwood J."/>
            <person name="Levin H."/>
            <person name="Margalit H."/>
            <person name="Martienssen R."/>
            <person name="Nieduszynski C.A."/>
            <person name="Spatafora J.W."/>
            <person name="Friedman N."/>
            <person name="Dalgaard J.Z."/>
            <person name="Baumann P."/>
            <person name="Niki H."/>
            <person name="Regev A."/>
            <person name="Nusbaum C."/>
        </authorList>
    </citation>
    <scope>NUCLEOTIDE SEQUENCE [LARGE SCALE GENOMIC DNA]</scope>
    <source>
        <strain evidence="9">yFS275 / FY16936</strain>
    </source>
</reference>
<dbReference type="PANTHER" id="PTHR11042">
    <property type="entry name" value="EUKARYOTIC TRANSLATION INITIATION FACTOR 2-ALPHA KINASE EIF2-ALPHA KINASE -RELATED"/>
    <property type="match status" value="1"/>
</dbReference>
<dbReference type="RefSeq" id="XP_002174982.1">
    <property type="nucleotide sequence ID" value="XM_002174946.2"/>
</dbReference>
<dbReference type="SMART" id="SM00220">
    <property type="entry name" value="S_TKc"/>
    <property type="match status" value="1"/>
</dbReference>
<dbReference type="PANTHER" id="PTHR11042:SF190">
    <property type="entry name" value="MITOSIS INHIBITOR PROTEIN KINASE MIK1"/>
    <property type="match status" value="1"/>
</dbReference>
<feature type="domain" description="Protein kinase" evidence="6">
    <location>
        <begin position="271"/>
        <end position="538"/>
    </location>
</feature>
<dbReference type="EMBL" id="KE651167">
    <property type="protein sequence ID" value="EEB08689.1"/>
    <property type="molecule type" value="Genomic_DNA"/>
</dbReference>
<dbReference type="GeneID" id="7050492"/>
<evidence type="ECO:0000256" key="3">
    <source>
        <dbReference type="ARBA" id="ARBA00022777"/>
    </source>
</evidence>
<dbReference type="VEuPathDB" id="FungiDB:SJAG_03854"/>
<dbReference type="GO" id="GO:0005634">
    <property type="term" value="C:nucleus"/>
    <property type="evidence" value="ECO:0000318"/>
    <property type="project" value="GO_Central"/>
</dbReference>
<dbReference type="eggNOG" id="KOG0601">
    <property type="taxonomic scope" value="Eukaryota"/>
</dbReference>
<name>B6K585_SCHJY</name>
<dbReference type="PROSITE" id="PS50011">
    <property type="entry name" value="PROTEIN_KINASE_DOM"/>
    <property type="match status" value="1"/>
</dbReference>